<keyword evidence="2" id="KW-1185">Reference proteome</keyword>
<evidence type="ECO:0000313" key="1">
    <source>
        <dbReference type="EMBL" id="OKS87522.1"/>
    </source>
</evidence>
<protein>
    <recommendedName>
        <fullName evidence="3">Nitrogen fixation protein FixH</fullName>
    </recommendedName>
</protein>
<gene>
    <name evidence="1" type="ORF">RG47T_2983</name>
</gene>
<sequence length="139" mass="16156">MNWGKGIVLGLLAFVIFITAMGVKMFAQPDDVDHEYYEKGLAFDADYNREKRVVTEKLQPNIRFTDKAMCVKFVKPLQCKITLMRPSDRRMDKIINMASDGVNEINIPIEKLATGPWQLSFEWADHHKKYLYNQEVMVP</sequence>
<dbReference type="STRING" id="1302689.RG47T_2983"/>
<dbReference type="RefSeq" id="WP_074490118.1">
    <property type="nucleotide sequence ID" value="NZ_FPAM01000006.1"/>
</dbReference>
<dbReference type="AlphaFoldDB" id="A0A1Q6A0M3"/>
<accession>A0A1Q6A0M3</accession>
<dbReference type="EMBL" id="MPPL01000001">
    <property type="protein sequence ID" value="OKS87522.1"/>
    <property type="molecule type" value="Genomic_DNA"/>
</dbReference>
<reference evidence="1 2" key="1">
    <citation type="submission" date="2016-11" db="EMBL/GenBank/DDBJ databases">
        <title>Whole Genome Sequencing of Mucilaginibacter polytrichastri RG4-7(T) isolated from the moss sample.</title>
        <authorList>
            <person name="Li Y."/>
        </authorList>
    </citation>
    <scope>NUCLEOTIDE SEQUENCE [LARGE SCALE GENOMIC DNA]</scope>
    <source>
        <strain evidence="1 2">RG4-7</strain>
    </source>
</reference>
<dbReference type="Pfam" id="PF05751">
    <property type="entry name" value="FixH"/>
    <property type="match status" value="1"/>
</dbReference>
<dbReference type="Proteomes" id="UP000186720">
    <property type="component" value="Unassembled WGS sequence"/>
</dbReference>
<comment type="caution">
    <text evidence="1">The sequence shown here is derived from an EMBL/GenBank/DDBJ whole genome shotgun (WGS) entry which is preliminary data.</text>
</comment>
<evidence type="ECO:0008006" key="3">
    <source>
        <dbReference type="Google" id="ProtNLM"/>
    </source>
</evidence>
<dbReference type="InterPro" id="IPR008620">
    <property type="entry name" value="FixH"/>
</dbReference>
<name>A0A1Q6A0M3_9SPHI</name>
<evidence type="ECO:0000313" key="2">
    <source>
        <dbReference type="Proteomes" id="UP000186720"/>
    </source>
</evidence>
<dbReference type="OrthoDB" id="1493774at2"/>
<proteinExistence type="predicted"/>
<organism evidence="1 2">
    <name type="scientific">Mucilaginibacter polytrichastri</name>
    <dbReference type="NCBI Taxonomy" id="1302689"/>
    <lineage>
        <taxon>Bacteria</taxon>
        <taxon>Pseudomonadati</taxon>
        <taxon>Bacteroidota</taxon>
        <taxon>Sphingobacteriia</taxon>
        <taxon>Sphingobacteriales</taxon>
        <taxon>Sphingobacteriaceae</taxon>
        <taxon>Mucilaginibacter</taxon>
    </lineage>
</organism>